<gene>
    <name evidence="2" type="ORF">Syun_001608</name>
</gene>
<feature type="compositionally biased region" description="Low complexity" evidence="1">
    <location>
        <begin position="129"/>
        <end position="158"/>
    </location>
</feature>
<feature type="region of interest" description="Disordered" evidence="1">
    <location>
        <begin position="39"/>
        <end position="159"/>
    </location>
</feature>
<accession>A0AAP0LE52</accession>
<dbReference type="AlphaFoldDB" id="A0AAP0LE52"/>
<sequence>MQTTNDTRNSVKEKPKATMRAAKETTWIRLAMAARCPMNYSSGGRGMAKPPQQQRGSGRAIQQRQPRRRAGERAGAQGEHGRGGRAGRRAMARRRRRDASASSARAGGEAAQGELGSHRQRRARRERSSAWTARAWAGARNGVASRASRPLSRSRALAGEQVGRGVRTATLGGPNAMARDCPAVVAEGLRRWWRVGMKKWVWR</sequence>
<evidence type="ECO:0000313" key="3">
    <source>
        <dbReference type="Proteomes" id="UP001420932"/>
    </source>
</evidence>
<feature type="compositionally biased region" description="Low complexity" evidence="1">
    <location>
        <begin position="100"/>
        <end position="115"/>
    </location>
</feature>
<feature type="compositionally biased region" description="Basic residues" evidence="1">
    <location>
        <begin position="83"/>
        <end position="97"/>
    </location>
</feature>
<protein>
    <submittedName>
        <fullName evidence="2">Uncharacterized protein</fullName>
    </submittedName>
</protein>
<name>A0AAP0LE52_9MAGN</name>
<feature type="region of interest" description="Disordered" evidence="1">
    <location>
        <begin position="1"/>
        <end position="21"/>
    </location>
</feature>
<reference evidence="2 3" key="1">
    <citation type="submission" date="2024-01" db="EMBL/GenBank/DDBJ databases">
        <title>Genome assemblies of Stephania.</title>
        <authorList>
            <person name="Yang L."/>
        </authorList>
    </citation>
    <scope>NUCLEOTIDE SEQUENCE [LARGE SCALE GENOMIC DNA]</scope>
    <source>
        <strain evidence="2">YNDBR</strain>
        <tissue evidence="2">Leaf</tissue>
    </source>
</reference>
<dbReference type="EMBL" id="JBBNAF010000001">
    <property type="protein sequence ID" value="KAK9169468.1"/>
    <property type="molecule type" value="Genomic_DNA"/>
</dbReference>
<proteinExistence type="predicted"/>
<keyword evidence="3" id="KW-1185">Reference proteome</keyword>
<organism evidence="2 3">
    <name type="scientific">Stephania yunnanensis</name>
    <dbReference type="NCBI Taxonomy" id="152371"/>
    <lineage>
        <taxon>Eukaryota</taxon>
        <taxon>Viridiplantae</taxon>
        <taxon>Streptophyta</taxon>
        <taxon>Embryophyta</taxon>
        <taxon>Tracheophyta</taxon>
        <taxon>Spermatophyta</taxon>
        <taxon>Magnoliopsida</taxon>
        <taxon>Ranunculales</taxon>
        <taxon>Menispermaceae</taxon>
        <taxon>Menispermoideae</taxon>
        <taxon>Cissampelideae</taxon>
        <taxon>Stephania</taxon>
    </lineage>
</organism>
<dbReference type="Proteomes" id="UP001420932">
    <property type="component" value="Unassembled WGS sequence"/>
</dbReference>
<comment type="caution">
    <text evidence="2">The sequence shown here is derived from an EMBL/GenBank/DDBJ whole genome shotgun (WGS) entry which is preliminary data.</text>
</comment>
<evidence type="ECO:0000313" key="2">
    <source>
        <dbReference type="EMBL" id="KAK9169468.1"/>
    </source>
</evidence>
<evidence type="ECO:0000256" key="1">
    <source>
        <dbReference type="SAM" id="MobiDB-lite"/>
    </source>
</evidence>